<dbReference type="InterPro" id="IPR004254">
    <property type="entry name" value="AdipoR/HlyIII-related"/>
</dbReference>
<keyword evidence="5 6" id="KW-0472">Membrane</keyword>
<keyword evidence="4 6" id="KW-1133">Transmembrane helix</keyword>
<comment type="caution">
    <text evidence="7">The sequence shown here is derived from an EMBL/GenBank/DDBJ whole genome shotgun (WGS) entry which is preliminary data.</text>
</comment>
<evidence type="ECO:0000256" key="5">
    <source>
        <dbReference type="ARBA" id="ARBA00023136"/>
    </source>
</evidence>
<gene>
    <name evidence="7" type="ORF">WMO26_02820</name>
</gene>
<protein>
    <submittedName>
        <fullName evidence="7">Hemolysin III family protein</fullName>
    </submittedName>
</protein>
<evidence type="ECO:0000256" key="4">
    <source>
        <dbReference type="ARBA" id="ARBA00022989"/>
    </source>
</evidence>
<evidence type="ECO:0000256" key="3">
    <source>
        <dbReference type="ARBA" id="ARBA00022692"/>
    </source>
</evidence>
<dbReference type="PANTHER" id="PTHR20855:SF129">
    <property type="entry name" value="HEMOLYSIN-3 HOMOLOG"/>
    <property type="match status" value="1"/>
</dbReference>
<comment type="subcellular location">
    <subcellularLocation>
        <location evidence="1">Endomembrane system</location>
        <topology evidence="1">Multi-pass membrane protein</topology>
    </subcellularLocation>
</comment>
<feature type="transmembrane region" description="Helical" evidence="6">
    <location>
        <begin position="20"/>
        <end position="41"/>
    </location>
</feature>
<feature type="transmembrane region" description="Helical" evidence="6">
    <location>
        <begin position="111"/>
        <end position="133"/>
    </location>
</feature>
<feature type="transmembrane region" description="Helical" evidence="6">
    <location>
        <begin position="167"/>
        <end position="186"/>
    </location>
</feature>
<feature type="transmembrane region" description="Helical" evidence="6">
    <location>
        <begin position="47"/>
        <end position="69"/>
    </location>
</feature>
<dbReference type="EMBL" id="JBBMFD010000002">
    <property type="protein sequence ID" value="MEQ2439755.1"/>
    <property type="molecule type" value="Genomic_DNA"/>
</dbReference>
<evidence type="ECO:0000256" key="1">
    <source>
        <dbReference type="ARBA" id="ARBA00004127"/>
    </source>
</evidence>
<dbReference type="PANTHER" id="PTHR20855">
    <property type="entry name" value="ADIPOR/PROGESTIN RECEPTOR-RELATED"/>
    <property type="match status" value="1"/>
</dbReference>
<evidence type="ECO:0000313" key="7">
    <source>
        <dbReference type="EMBL" id="MEQ2439755.1"/>
    </source>
</evidence>
<keyword evidence="3 6" id="KW-0812">Transmembrane</keyword>
<evidence type="ECO:0000256" key="2">
    <source>
        <dbReference type="ARBA" id="ARBA00008488"/>
    </source>
</evidence>
<evidence type="ECO:0000313" key="8">
    <source>
        <dbReference type="Proteomes" id="UP001489509"/>
    </source>
</evidence>
<dbReference type="Proteomes" id="UP001489509">
    <property type="component" value="Unassembled WGS sequence"/>
</dbReference>
<name>A0ABV1DZ59_9FIRM</name>
<keyword evidence="8" id="KW-1185">Reference proteome</keyword>
<evidence type="ECO:0000256" key="6">
    <source>
        <dbReference type="SAM" id="Phobius"/>
    </source>
</evidence>
<dbReference type="Pfam" id="PF03006">
    <property type="entry name" value="HlyIII"/>
    <property type="match status" value="1"/>
</dbReference>
<feature type="transmembrane region" description="Helical" evidence="6">
    <location>
        <begin position="198"/>
        <end position="219"/>
    </location>
</feature>
<reference evidence="7 8" key="1">
    <citation type="submission" date="2024-03" db="EMBL/GenBank/DDBJ databases">
        <title>Human intestinal bacterial collection.</title>
        <authorList>
            <person name="Pauvert C."/>
            <person name="Hitch T.C.A."/>
            <person name="Clavel T."/>
        </authorList>
    </citation>
    <scope>NUCLEOTIDE SEQUENCE [LARGE SCALE GENOMIC DNA]</scope>
    <source>
        <strain evidence="7 8">CLA-JM-H44</strain>
    </source>
</reference>
<dbReference type="RefSeq" id="WP_349218017.1">
    <property type="nucleotide sequence ID" value="NZ_JBBMFD010000002.1"/>
</dbReference>
<accession>A0ABV1DZ59</accession>
<sequence length="222" mass="24684">MPRIVKPLPTYTKGEELFNAISHGVGALLALAALPILIVWAAFYGDVWSVVSCSVYGATLLLLYVMSTIYHALRIEKAKRIFQIIDHCSIFLLIAGTYTPYTLVTLRREGAWGWVLFGVVWAAAIGGIVLNAVDMHRFKVISMIFYLCMGWSVMVAFVPLIEVFSGPGLMLMIVGGVCYTVGAVLYGLGKKIRYMHAVWHLFVLAGSILHFFSILFYVLPNR</sequence>
<dbReference type="InterPro" id="IPR005744">
    <property type="entry name" value="Hy-lIII"/>
</dbReference>
<dbReference type="NCBIfam" id="TIGR01065">
    <property type="entry name" value="hlyIII"/>
    <property type="match status" value="1"/>
</dbReference>
<comment type="similarity">
    <text evidence="2">Belongs to the UPF0073 (Hly-III) family.</text>
</comment>
<feature type="transmembrane region" description="Helical" evidence="6">
    <location>
        <begin position="140"/>
        <end position="161"/>
    </location>
</feature>
<organism evidence="7 8">
    <name type="scientific">Solibaculum intestinale</name>
    <dbReference type="NCBI Taxonomy" id="3133165"/>
    <lineage>
        <taxon>Bacteria</taxon>
        <taxon>Bacillati</taxon>
        <taxon>Bacillota</taxon>
        <taxon>Clostridia</taxon>
        <taxon>Eubacteriales</taxon>
        <taxon>Oscillospiraceae</taxon>
        <taxon>Solibaculum</taxon>
    </lineage>
</organism>
<proteinExistence type="inferred from homology"/>